<dbReference type="Pfam" id="PF26016">
    <property type="entry name" value="ExoI_C"/>
    <property type="match status" value="1"/>
</dbReference>
<evidence type="ECO:0000313" key="3">
    <source>
        <dbReference type="Proteomes" id="UP000191897"/>
    </source>
</evidence>
<dbReference type="AlphaFoldDB" id="A0A1S7S1J6"/>
<dbReference type="InterPro" id="IPR012337">
    <property type="entry name" value="RNaseH-like_sf"/>
</dbReference>
<dbReference type="Gene3D" id="1.20.1280.70">
    <property type="entry name" value="Exonuclease ExoI, domain 3"/>
    <property type="match status" value="1"/>
</dbReference>
<dbReference type="Pfam" id="PF00929">
    <property type="entry name" value="RNase_T"/>
    <property type="match status" value="1"/>
</dbReference>
<dbReference type="SMART" id="SM00479">
    <property type="entry name" value="EXOIII"/>
    <property type="match status" value="1"/>
</dbReference>
<name>A0A1S7S1J6_AGRTU</name>
<organism evidence="2 3">
    <name type="scientific">Agrobacterium tumefaciens str. Kerr 14</name>
    <dbReference type="NCBI Taxonomy" id="1183424"/>
    <lineage>
        <taxon>Bacteria</taxon>
        <taxon>Pseudomonadati</taxon>
        <taxon>Pseudomonadota</taxon>
        <taxon>Alphaproteobacteria</taxon>
        <taxon>Hyphomicrobiales</taxon>
        <taxon>Rhizobiaceae</taxon>
        <taxon>Rhizobium/Agrobacterium group</taxon>
        <taxon>Agrobacterium</taxon>
        <taxon>Agrobacterium tumefaciens complex</taxon>
    </lineage>
</organism>
<dbReference type="GO" id="GO:0045004">
    <property type="term" value="P:DNA replication proofreading"/>
    <property type="evidence" value="ECO:0007669"/>
    <property type="project" value="TreeGrafter"/>
</dbReference>
<dbReference type="PANTHER" id="PTHR30231:SF41">
    <property type="entry name" value="DNA POLYMERASE III SUBUNIT EPSILON"/>
    <property type="match status" value="1"/>
</dbReference>
<dbReference type="SUPFAM" id="SSF53098">
    <property type="entry name" value="Ribonuclease H-like"/>
    <property type="match status" value="1"/>
</dbReference>
<sequence length="459" mass="51283">MYIFYDLETTGTDVTYDQILQFGAILTDEKLVELDRFEIRCRLLPWIVPSPGALLVTATDIKRLEDPSLPSFYSMMKHIAERLNEWGPAIFVGFNSIRFDEPFLQRAFWQALLPPYLTVTGGNARLDILPLFRAAAWFKPTLFNTPRREDGVPTFRLDALAPANGFNAHNAHDAMGDVEATLFLAQKVAAHFPELWNALVSRSSKASSAALLESSAPVFMFHHGGTPPVACYYRIDKGGGRQAHALLAPLGYDWAGTVGTPTERAMVIRSLVRRIALNKAPLIFSLTEAYEIAGLVPSNAELEQADFLAGSPDYCSHICELIEPLERTVPPIDAQVEETIFNGFANLSDQNLMKDYHQATPQEQLDIARRFSDTRFRRLAMRFLFVCAPHVMSPRELEQIKLGIAQRLTGGIKSQHAWRSVADALDEFASNPELAKIAEAQGITAWLNERRSQFNCRGA</sequence>
<keyword evidence="2" id="KW-0378">Hydrolase</keyword>
<dbReference type="GO" id="GO:0003676">
    <property type="term" value="F:nucleic acid binding"/>
    <property type="evidence" value="ECO:0007669"/>
    <property type="project" value="InterPro"/>
</dbReference>
<dbReference type="GO" id="GO:0008310">
    <property type="term" value="F:single-stranded DNA 3'-5' DNA exonuclease activity"/>
    <property type="evidence" value="ECO:0007669"/>
    <property type="project" value="UniProtKB-EC"/>
</dbReference>
<dbReference type="InterPro" id="IPR036397">
    <property type="entry name" value="RNaseH_sf"/>
</dbReference>
<accession>A0A1S7S1J6</accession>
<dbReference type="EMBL" id="FBWC01000029">
    <property type="protein sequence ID" value="CUX61209.1"/>
    <property type="molecule type" value="Genomic_DNA"/>
</dbReference>
<evidence type="ECO:0000259" key="1">
    <source>
        <dbReference type="PROSITE" id="PS51785"/>
    </source>
</evidence>
<dbReference type="EC" id="3.1.11.1" evidence="2"/>
<reference evidence="2 3" key="1">
    <citation type="submission" date="2016-01" db="EMBL/GenBank/DDBJ databases">
        <authorList>
            <person name="Oliw E.H."/>
        </authorList>
    </citation>
    <scope>NUCLEOTIDE SEQUENCE [LARGE SCALE GENOMIC DNA]</scope>
    <source>
        <strain evidence="2 3">Kerr 14</strain>
    </source>
</reference>
<protein>
    <submittedName>
        <fullName evidence="2">Putative Exodeoxyribonuclease I</fullName>
        <ecNumber evidence="2">3.1.11.1</ecNumber>
    </submittedName>
</protein>
<dbReference type="Proteomes" id="UP000191897">
    <property type="component" value="Unassembled WGS sequence"/>
</dbReference>
<dbReference type="PANTHER" id="PTHR30231">
    <property type="entry name" value="DNA POLYMERASE III SUBUNIT EPSILON"/>
    <property type="match status" value="1"/>
</dbReference>
<dbReference type="Gene3D" id="3.30.420.10">
    <property type="entry name" value="Ribonuclease H-like superfamily/Ribonuclease H"/>
    <property type="match status" value="1"/>
</dbReference>
<dbReference type="InterPro" id="IPR013520">
    <property type="entry name" value="Ribonucl_H"/>
</dbReference>
<dbReference type="GO" id="GO:0005829">
    <property type="term" value="C:cytosol"/>
    <property type="evidence" value="ECO:0007669"/>
    <property type="project" value="TreeGrafter"/>
</dbReference>
<dbReference type="InterPro" id="IPR058561">
    <property type="entry name" value="Exonuc_1_C"/>
</dbReference>
<feature type="domain" description="ExoI C-terminal" evidence="1">
    <location>
        <begin position="330"/>
        <end position="455"/>
    </location>
</feature>
<evidence type="ECO:0000313" key="2">
    <source>
        <dbReference type="EMBL" id="CUX61209.1"/>
    </source>
</evidence>
<gene>
    <name evidence="2" type="ORF">AGR4C_Lc70041</name>
</gene>
<dbReference type="PROSITE" id="PS51785">
    <property type="entry name" value="EXOI_C"/>
    <property type="match status" value="1"/>
</dbReference>
<proteinExistence type="predicted"/>